<dbReference type="InterPro" id="IPR029044">
    <property type="entry name" value="Nucleotide-diphossugar_trans"/>
</dbReference>
<evidence type="ECO:0000256" key="5">
    <source>
        <dbReference type="ARBA" id="ARBA00022679"/>
    </source>
</evidence>
<dbReference type="InterPro" id="IPR027995">
    <property type="entry name" value="Galactosyl_T_N"/>
</dbReference>
<dbReference type="Pfam" id="PF13733">
    <property type="entry name" value="Glyco_transf_7N"/>
    <property type="match status" value="1"/>
</dbReference>
<dbReference type="GO" id="GO:0033842">
    <property type="term" value="F:N-acetyl-beta-glucosaminyl-derivative 4-beta-N-acetylgalactosaminyltransferase activity"/>
    <property type="evidence" value="ECO:0007669"/>
    <property type="project" value="TreeGrafter"/>
</dbReference>
<dbReference type="PANTHER" id="PTHR19300">
    <property type="entry name" value="BETA-1,4-GALACTOSYLTRANSFERASE"/>
    <property type="match status" value="1"/>
</dbReference>
<name>T1H3S0_MEGSC</name>
<dbReference type="Proteomes" id="UP000015102">
    <property type="component" value="Unassembled WGS sequence"/>
</dbReference>
<dbReference type="GO" id="GO:0005794">
    <property type="term" value="C:Golgi apparatus"/>
    <property type="evidence" value="ECO:0007669"/>
    <property type="project" value="TreeGrafter"/>
</dbReference>
<dbReference type="InterPro" id="IPR027791">
    <property type="entry name" value="Galactosyl_T_C"/>
</dbReference>
<keyword evidence="7" id="KW-0735">Signal-anchor</keyword>
<evidence type="ECO:0000256" key="8">
    <source>
        <dbReference type="ARBA" id="ARBA00022989"/>
    </source>
</evidence>
<sequence length="214" mass="25211">NLQEPAQISLGGEYFPIDCHARFRTAIIVPYRNRESQLKTFLIYMHNYLRRQKIHYRIFIIEQNDTKPFNRAKLFNIGSIISKQFEFNCMILHDVDLLPMYVGHLYGCTKLPRHMCAAVSDFRYNLPYEGLFGGVISINMSQFEQINGLSNLYEGWGGEDDDFYARLLANKISICRFAPIYNVFYMLPHKKEVPNINRRNLLANAVQRHRFEVF</sequence>
<organism evidence="13 14">
    <name type="scientific">Megaselia scalaris</name>
    <name type="common">Humpbacked fly</name>
    <name type="synonym">Phora scalaris</name>
    <dbReference type="NCBI Taxonomy" id="36166"/>
    <lineage>
        <taxon>Eukaryota</taxon>
        <taxon>Metazoa</taxon>
        <taxon>Ecdysozoa</taxon>
        <taxon>Arthropoda</taxon>
        <taxon>Hexapoda</taxon>
        <taxon>Insecta</taxon>
        <taxon>Pterygota</taxon>
        <taxon>Neoptera</taxon>
        <taxon>Endopterygota</taxon>
        <taxon>Diptera</taxon>
        <taxon>Brachycera</taxon>
        <taxon>Muscomorpha</taxon>
        <taxon>Platypezoidea</taxon>
        <taxon>Phoridae</taxon>
        <taxon>Megaseliini</taxon>
        <taxon>Megaselia</taxon>
    </lineage>
</organism>
<proteinExistence type="inferred from homology"/>
<feature type="domain" description="Galactosyltransferase C-terminal" evidence="11">
    <location>
        <begin position="113"/>
        <end position="190"/>
    </location>
</feature>
<dbReference type="EMBL" id="CAQQ02156186">
    <property type="status" value="NOT_ANNOTATED_CDS"/>
    <property type="molecule type" value="Genomic_DNA"/>
</dbReference>
<dbReference type="AlphaFoldDB" id="T1H3S0"/>
<keyword evidence="5" id="KW-0808">Transferase</keyword>
<evidence type="ECO:0000313" key="13">
    <source>
        <dbReference type="EnsemblMetazoa" id="MESCA010906-PA"/>
    </source>
</evidence>
<dbReference type="EMBL" id="CAQQ02156185">
    <property type="status" value="NOT_ANNOTATED_CDS"/>
    <property type="molecule type" value="Genomic_DNA"/>
</dbReference>
<dbReference type="Pfam" id="PF02709">
    <property type="entry name" value="Glyco_transf_7C"/>
    <property type="match status" value="1"/>
</dbReference>
<dbReference type="PRINTS" id="PR02050">
    <property type="entry name" value="B14GALTRFASE"/>
</dbReference>
<dbReference type="HOGENOM" id="CLU_044391_7_0_1"/>
<dbReference type="SUPFAM" id="SSF53448">
    <property type="entry name" value="Nucleotide-diphospho-sugar transferases"/>
    <property type="match status" value="1"/>
</dbReference>
<evidence type="ECO:0000259" key="12">
    <source>
        <dbReference type="Pfam" id="PF13733"/>
    </source>
</evidence>
<evidence type="ECO:0000256" key="3">
    <source>
        <dbReference type="ARBA" id="ARBA00005735"/>
    </source>
</evidence>
<evidence type="ECO:0000256" key="1">
    <source>
        <dbReference type="ARBA" id="ARBA00004606"/>
    </source>
</evidence>
<dbReference type="OMA" id="ENDECCT"/>
<accession>T1H3S0</accession>
<comment type="subcellular location">
    <subcellularLocation>
        <location evidence="1">Membrane</location>
        <topology evidence="1">Single-pass type II membrane protein</topology>
    </subcellularLocation>
</comment>
<keyword evidence="6" id="KW-0812">Transmembrane</keyword>
<dbReference type="UniPathway" id="UPA00378"/>
<keyword evidence="9" id="KW-0472">Membrane</keyword>
<dbReference type="GO" id="GO:0008378">
    <property type="term" value="F:galactosyltransferase activity"/>
    <property type="evidence" value="ECO:0007669"/>
    <property type="project" value="TreeGrafter"/>
</dbReference>
<comment type="pathway">
    <text evidence="2">Protein modification; protein glycosylation.</text>
</comment>
<evidence type="ECO:0000256" key="6">
    <source>
        <dbReference type="ARBA" id="ARBA00022692"/>
    </source>
</evidence>
<dbReference type="GO" id="GO:0005975">
    <property type="term" value="P:carbohydrate metabolic process"/>
    <property type="evidence" value="ECO:0007669"/>
    <property type="project" value="InterPro"/>
</dbReference>
<protein>
    <recommendedName>
        <fullName evidence="15">Galactosyltransferase N-terminal domain-containing protein</fullName>
    </recommendedName>
</protein>
<keyword evidence="10" id="KW-0325">Glycoprotein</keyword>
<dbReference type="PANTHER" id="PTHR19300:SF48">
    <property type="entry name" value="BETA-1,4-N-ACETYLGALACTOSAMINYLTRANSFERASE"/>
    <property type="match status" value="1"/>
</dbReference>
<evidence type="ECO:0000256" key="2">
    <source>
        <dbReference type="ARBA" id="ARBA00004922"/>
    </source>
</evidence>
<evidence type="ECO:0000256" key="9">
    <source>
        <dbReference type="ARBA" id="ARBA00023136"/>
    </source>
</evidence>
<evidence type="ECO:0000256" key="10">
    <source>
        <dbReference type="ARBA" id="ARBA00023180"/>
    </source>
</evidence>
<evidence type="ECO:0000256" key="7">
    <source>
        <dbReference type="ARBA" id="ARBA00022968"/>
    </source>
</evidence>
<evidence type="ECO:0000259" key="11">
    <source>
        <dbReference type="Pfam" id="PF02709"/>
    </source>
</evidence>
<keyword evidence="8" id="KW-1133">Transmembrane helix</keyword>
<evidence type="ECO:0000313" key="14">
    <source>
        <dbReference type="Proteomes" id="UP000015102"/>
    </source>
</evidence>
<dbReference type="GO" id="GO:0016020">
    <property type="term" value="C:membrane"/>
    <property type="evidence" value="ECO:0007669"/>
    <property type="project" value="UniProtKB-SubCell"/>
</dbReference>
<reference evidence="14" key="1">
    <citation type="submission" date="2013-02" db="EMBL/GenBank/DDBJ databases">
        <authorList>
            <person name="Hughes D."/>
        </authorList>
    </citation>
    <scope>NUCLEOTIDE SEQUENCE</scope>
    <source>
        <strain>Durham</strain>
        <strain evidence="14">NC isolate 2 -- Noor lab</strain>
    </source>
</reference>
<comment type="similarity">
    <text evidence="3">Belongs to the glycosyltransferase 7 family.</text>
</comment>
<reference evidence="13" key="2">
    <citation type="submission" date="2015-06" db="UniProtKB">
        <authorList>
            <consortium name="EnsemblMetazoa"/>
        </authorList>
    </citation>
    <scope>IDENTIFICATION</scope>
</reference>
<evidence type="ECO:0000256" key="4">
    <source>
        <dbReference type="ARBA" id="ARBA00022676"/>
    </source>
</evidence>
<keyword evidence="14" id="KW-1185">Reference proteome</keyword>
<feature type="domain" description="Galactosyltransferase N-terminal" evidence="12">
    <location>
        <begin position="6"/>
        <end position="109"/>
    </location>
</feature>
<dbReference type="EnsemblMetazoa" id="MESCA010906-RA">
    <property type="protein sequence ID" value="MESCA010906-PA"/>
    <property type="gene ID" value="MESCA010906"/>
</dbReference>
<dbReference type="GO" id="GO:0006688">
    <property type="term" value="P:glycosphingolipid biosynthetic process"/>
    <property type="evidence" value="ECO:0007669"/>
    <property type="project" value="TreeGrafter"/>
</dbReference>
<dbReference type="InterPro" id="IPR003859">
    <property type="entry name" value="Galactosyl_T"/>
</dbReference>
<dbReference type="Gene3D" id="3.90.550.10">
    <property type="entry name" value="Spore Coat Polysaccharide Biosynthesis Protein SpsA, Chain A"/>
    <property type="match status" value="1"/>
</dbReference>
<dbReference type="STRING" id="36166.T1H3S0"/>
<keyword evidence="4" id="KW-0328">Glycosyltransferase</keyword>
<evidence type="ECO:0008006" key="15">
    <source>
        <dbReference type="Google" id="ProtNLM"/>
    </source>
</evidence>